<dbReference type="RefSeq" id="WP_344809874.1">
    <property type="nucleotide sequence ID" value="NZ_BAABAB010000051.1"/>
</dbReference>
<evidence type="ECO:0000313" key="2">
    <source>
        <dbReference type="Proteomes" id="UP001501490"/>
    </source>
</evidence>
<dbReference type="EMBL" id="BAABAB010000051">
    <property type="protein sequence ID" value="GAA3641600.1"/>
    <property type="molecule type" value="Genomic_DNA"/>
</dbReference>
<accession>A0ABP7AWM4</accession>
<evidence type="ECO:0008006" key="3">
    <source>
        <dbReference type="Google" id="ProtNLM"/>
    </source>
</evidence>
<gene>
    <name evidence="1" type="ORF">GCM10022236_50370</name>
</gene>
<sequence>MTAVREQPVLDEQLSAVAAALVRWLETGEQQHSLFAPDVLADLSLPHWRLQTDGADATYRLRRDEHPFPGAVRVEALDRTSRGFLIQFEERWRAEDQDWYCRELIHCAVGEGRITELTVYCTGDWDETVQRRHAEQVRLIRP</sequence>
<evidence type="ECO:0000313" key="1">
    <source>
        <dbReference type="EMBL" id="GAA3641600.1"/>
    </source>
</evidence>
<reference evidence="2" key="1">
    <citation type="journal article" date="2019" name="Int. J. Syst. Evol. Microbiol.">
        <title>The Global Catalogue of Microorganisms (GCM) 10K type strain sequencing project: providing services to taxonomists for standard genome sequencing and annotation.</title>
        <authorList>
            <consortium name="The Broad Institute Genomics Platform"/>
            <consortium name="The Broad Institute Genome Sequencing Center for Infectious Disease"/>
            <person name="Wu L."/>
            <person name="Ma J."/>
        </authorList>
    </citation>
    <scope>NUCLEOTIDE SEQUENCE [LARGE SCALE GENOMIC DNA]</scope>
    <source>
        <strain evidence="2">JCM 16929</strain>
    </source>
</reference>
<protein>
    <recommendedName>
        <fullName evidence="3">SnoaL-like domain-containing protein</fullName>
    </recommendedName>
</protein>
<organism evidence="1 2">
    <name type="scientific">Microlunatus ginsengisoli</name>
    <dbReference type="NCBI Taxonomy" id="363863"/>
    <lineage>
        <taxon>Bacteria</taxon>
        <taxon>Bacillati</taxon>
        <taxon>Actinomycetota</taxon>
        <taxon>Actinomycetes</taxon>
        <taxon>Propionibacteriales</taxon>
        <taxon>Propionibacteriaceae</taxon>
        <taxon>Microlunatus</taxon>
    </lineage>
</organism>
<name>A0ABP7AWM4_9ACTN</name>
<comment type="caution">
    <text evidence="1">The sequence shown here is derived from an EMBL/GenBank/DDBJ whole genome shotgun (WGS) entry which is preliminary data.</text>
</comment>
<keyword evidence="2" id="KW-1185">Reference proteome</keyword>
<dbReference type="Proteomes" id="UP001501490">
    <property type="component" value="Unassembled WGS sequence"/>
</dbReference>
<proteinExistence type="predicted"/>